<dbReference type="Proteomes" id="UP000181909">
    <property type="component" value="Unassembled WGS sequence"/>
</dbReference>
<sequence length="114" mass="12077">MGAAFSQRHQAGLRKRGPLPRQEAGRPKTSALAAVSATSRHVPSIATRRRPASHDPGVSGPASGRATRAKRSRTGSNRAGGWASAVMVDEVYGHVDVHDPVFDAALRTVWGETK</sequence>
<organism evidence="2 3">
    <name type="scientific">Streptomyces atratus</name>
    <dbReference type="NCBI Taxonomy" id="1893"/>
    <lineage>
        <taxon>Bacteria</taxon>
        <taxon>Bacillati</taxon>
        <taxon>Actinomycetota</taxon>
        <taxon>Actinomycetes</taxon>
        <taxon>Kitasatosporales</taxon>
        <taxon>Streptomycetaceae</taxon>
        <taxon>Streptomyces</taxon>
    </lineage>
</organism>
<evidence type="ECO:0000313" key="3">
    <source>
        <dbReference type="Proteomes" id="UP000181909"/>
    </source>
</evidence>
<name>A0A1K2C684_STRAR</name>
<accession>A0A1K2C684</accession>
<feature type="region of interest" description="Disordered" evidence="1">
    <location>
        <begin position="1"/>
        <end position="80"/>
    </location>
</feature>
<reference evidence="2 3" key="1">
    <citation type="submission" date="2016-11" db="EMBL/GenBank/DDBJ databases">
        <authorList>
            <person name="Jaros S."/>
            <person name="Januszkiewicz K."/>
            <person name="Wedrychowicz H."/>
        </authorList>
    </citation>
    <scope>NUCLEOTIDE SEQUENCE [LARGE SCALE GENOMIC DNA]</scope>
    <source>
        <strain evidence="2 3">OK807</strain>
    </source>
</reference>
<dbReference type="AlphaFoldDB" id="A0A1K2C684"/>
<dbReference type="STRING" id="1893.SAMN02787144_101046"/>
<evidence type="ECO:0000313" key="2">
    <source>
        <dbReference type="EMBL" id="SFY05968.1"/>
    </source>
</evidence>
<dbReference type="EMBL" id="FPJO01000010">
    <property type="protein sequence ID" value="SFY05968.1"/>
    <property type="molecule type" value="Genomic_DNA"/>
</dbReference>
<proteinExistence type="predicted"/>
<evidence type="ECO:0000256" key="1">
    <source>
        <dbReference type="SAM" id="MobiDB-lite"/>
    </source>
</evidence>
<protein>
    <submittedName>
        <fullName evidence="2">Uncharacterized protein</fullName>
    </submittedName>
</protein>
<gene>
    <name evidence="2" type="ORF">SAMN02787144_101046</name>
</gene>